<dbReference type="STRING" id="1348612.A0A397I4R1"/>
<dbReference type="AlphaFoldDB" id="A0A397I4R1"/>
<evidence type="ECO:0000313" key="2">
    <source>
        <dbReference type="Proteomes" id="UP000266861"/>
    </source>
</evidence>
<evidence type="ECO:0000313" key="1">
    <source>
        <dbReference type="EMBL" id="RHZ69228.1"/>
    </source>
</evidence>
<dbReference type="EMBL" id="PQFF01000262">
    <property type="protein sequence ID" value="RHZ69228.1"/>
    <property type="molecule type" value="Genomic_DNA"/>
</dbReference>
<name>A0A397I4R1_9GLOM</name>
<gene>
    <name evidence="1" type="ORF">Glove_286g14</name>
</gene>
<organism evidence="1 2">
    <name type="scientific">Diversispora epigaea</name>
    <dbReference type="NCBI Taxonomy" id="1348612"/>
    <lineage>
        <taxon>Eukaryota</taxon>
        <taxon>Fungi</taxon>
        <taxon>Fungi incertae sedis</taxon>
        <taxon>Mucoromycota</taxon>
        <taxon>Glomeromycotina</taxon>
        <taxon>Glomeromycetes</taxon>
        <taxon>Diversisporales</taxon>
        <taxon>Diversisporaceae</taxon>
        <taxon>Diversispora</taxon>
    </lineage>
</organism>
<keyword evidence="2" id="KW-1185">Reference proteome</keyword>
<dbReference type="Proteomes" id="UP000266861">
    <property type="component" value="Unassembled WGS sequence"/>
</dbReference>
<proteinExistence type="predicted"/>
<protein>
    <submittedName>
        <fullName evidence="1">Uncharacterized protein</fullName>
    </submittedName>
</protein>
<sequence>MREPVIYIDLQKARELDISIDLQKIYYHPSGYQRTSKKLYEISKKAEFDFTLSKICDWLERQVLHQIHKSRPKYIPCTSLTICGTENDFS</sequence>
<comment type="caution">
    <text evidence="1">The sequence shown here is derived from an EMBL/GenBank/DDBJ whole genome shotgun (WGS) entry which is preliminary data.</text>
</comment>
<reference evidence="1 2" key="1">
    <citation type="submission" date="2018-08" db="EMBL/GenBank/DDBJ databases">
        <title>Genome and evolution of the arbuscular mycorrhizal fungus Diversispora epigaea (formerly Glomus versiforme) and its bacterial endosymbionts.</title>
        <authorList>
            <person name="Sun X."/>
            <person name="Fei Z."/>
            <person name="Harrison M."/>
        </authorList>
    </citation>
    <scope>NUCLEOTIDE SEQUENCE [LARGE SCALE GENOMIC DNA]</scope>
    <source>
        <strain evidence="1 2">IT104</strain>
    </source>
</reference>
<dbReference type="OrthoDB" id="2419897at2759"/>
<accession>A0A397I4R1</accession>